<protein>
    <submittedName>
        <fullName evidence="1">Uncharacterized protein</fullName>
    </submittedName>
</protein>
<proteinExistence type="predicted"/>
<evidence type="ECO:0000313" key="1">
    <source>
        <dbReference type="EMBL" id="CAI9290299.1"/>
    </source>
</evidence>
<dbReference type="Proteomes" id="UP001177003">
    <property type="component" value="Chromosome 6"/>
</dbReference>
<dbReference type="EMBL" id="OX465082">
    <property type="protein sequence ID" value="CAI9290299.1"/>
    <property type="molecule type" value="Genomic_DNA"/>
</dbReference>
<accession>A0AA35ZDT1</accession>
<dbReference type="AlphaFoldDB" id="A0AA35ZDT1"/>
<name>A0AA35ZDT1_LACSI</name>
<organism evidence="1 2">
    <name type="scientific">Lactuca saligna</name>
    <name type="common">Willowleaf lettuce</name>
    <dbReference type="NCBI Taxonomy" id="75948"/>
    <lineage>
        <taxon>Eukaryota</taxon>
        <taxon>Viridiplantae</taxon>
        <taxon>Streptophyta</taxon>
        <taxon>Embryophyta</taxon>
        <taxon>Tracheophyta</taxon>
        <taxon>Spermatophyta</taxon>
        <taxon>Magnoliopsida</taxon>
        <taxon>eudicotyledons</taxon>
        <taxon>Gunneridae</taxon>
        <taxon>Pentapetalae</taxon>
        <taxon>asterids</taxon>
        <taxon>campanulids</taxon>
        <taxon>Asterales</taxon>
        <taxon>Asteraceae</taxon>
        <taxon>Cichorioideae</taxon>
        <taxon>Cichorieae</taxon>
        <taxon>Lactucinae</taxon>
        <taxon>Lactuca</taxon>
    </lineage>
</organism>
<keyword evidence="2" id="KW-1185">Reference proteome</keyword>
<reference evidence="1" key="1">
    <citation type="submission" date="2023-04" db="EMBL/GenBank/DDBJ databases">
        <authorList>
            <person name="Vijverberg K."/>
            <person name="Xiong W."/>
            <person name="Schranz E."/>
        </authorList>
    </citation>
    <scope>NUCLEOTIDE SEQUENCE</scope>
</reference>
<gene>
    <name evidence="1" type="ORF">LSALG_LOCUS29496</name>
</gene>
<sequence length="225" mass="26160">MTTIAMGSDIEIVDSYNVSRIKDTPVKLAFEETWVPDITTSVYDTCTNIDSGVQQPSTIPDKEKAIASGVLHIDSTMEEKKLIEMKVFLENQLKEIQTLIATEVKNFDENSFLLHKKIDVVANATTRLKNYSHDLRFKTEKDDNIFCQGSTRLEEKKRFQAIELEKQRQINYILRQRANDPPGLNNGDPNKQWCYEIIEIDVLGKNDEFLKKKKKRQRRFMTLRI</sequence>
<evidence type="ECO:0000313" key="2">
    <source>
        <dbReference type="Proteomes" id="UP001177003"/>
    </source>
</evidence>